<dbReference type="PRINTS" id="PR00420">
    <property type="entry name" value="RNGMNOXGNASE"/>
</dbReference>
<keyword evidence="3" id="KW-0274">FAD</keyword>
<evidence type="ECO:0000256" key="5">
    <source>
        <dbReference type="ARBA" id="ARBA00023033"/>
    </source>
</evidence>
<feature type="transmembrane region" description="Helical" evidence="6">
    <location>
        <begin position="12"/>
        <end position="33"/>
    </location>
</feature>
<dbReference type="STRING" id="139825.A0A401H1Z4"/>
<gene>
    <name evidence="8" type="ORF">SCP_1302280</name>
</gene>
<keyword evidence="6" id="KW-0472">Membrane</keyword>
<dbReference type="GO" id="GO:0004497">
    <property type="term" value="F:monooxygenase activity"/>
    <property type="evidence" value="ECO:0007669"/>
    <property type="project" value="UniProtKB-KW"/>
</dbReference>
<evidence type="ECO:0000256" key="4">
    <source>
        <dbReference type="ARBA" id="ARBA00023002"/>
    </source>
</evidence>
<dbReference type="SUPFAM" id="SSF51905">
    <property type="entry name" value="FAD/NAD(P)-binding domain"/>
    <property type="match status" value="1"/>
</dbReference>
<dbReference type="EMBL" id="BFAD01000013">
    <property type="protein sequence ID" value="GBE88413.1"/>
    <property type="molecule type" value="Genomic_DNA"/>
</dbReference>
<dbReference type="RefSeq" id="XP_027619326.1">
    <property type="nucleotide sequence ID" value="XM_027763525.1"/>
</dbReference>
<keyword evidence="4" id="KW-0560">Oxidoreductase</keyword>
<protein>
    <recommendedName>
        <fullName evidence="7">FAD-binding domain-containing protein</fullName>
    </recommendedName>
</protein>
<evidence type="ECO:0000256" key="6">
    <source>
        <dbReference type="SAM" id="Phobius"/>
    </source>
</evidence>
<dbReference type="InterPro" id="IPR050493">
    <property type="entry name" value="FAD-dep_Monooxygenase_BioMet"/>
</dbReference>
<dbReference type="Proteomes" id="UP000287166">
    <property type="component" value="Unassembled WGS sequence"/>
</dbReference>
<evidence type="ECO:0000256" key="2">
    <source>
        <dbReference type="ARBA" id="ARBA00022630"/>
    </source>
</evidence>
<dbReference type="PANTHER" id="PTHR13789">
    <property type="entry name" value="MONOOXYGENASE"/>
    <property type="match status" value="1"/>
</dbReference>
<reference evidence="8 9" key="1">
    <citation type="journal article" date="2018" name="Sci. Rep.">
        <title>Genome sequence of the cauliflower mushroom Sparassis crispa (Hanabiratake) and its association with beneficial usage.</title>
        <authorList>
            <person name="Kiyama R."/>
            <person name="Furutani Y."/>
            <person name="Kawaguchi K."/>
            <person name="Nakanishi T."/>
        </authorList>
    </citation>
    <scope>NUCLEOTIDE SEQUENCE [LARGE SCALE GENOMIC DNA]</scope>
</reference>
<name>A0A401H1Z4_9APHY</name>
<keyword evidence="5" id="KW-0503">Monooxygenase</keyword>
<dbReference type="OrthoDB" id="5428495at2759"/>
<keyword evidence="2" id="KW-0285">Flavoprotein</keyword>
<evidence type="ECO:0000256" key="1">
    <source>
        <dbReference type="ARBA" id="ARBA00007992"/>
    </source>
</evidence>
<dbReference type="InParanoid" id="A0A401H1Z4"/>
<comment type="caution">
    <text evidence="8">The sequence shown here is derived from an EMBL/GenBank/DDBJ whole genome shotgun (WGS) entry which is preliminary data.</text>
</comment>
<keyword evidence="9" id="KW-1185">Reference proteome</keyword>
<evidence type="ECO:0000259" key="7">
    <source>
        <dbReference type="Pfam" id="PF01494"/>
    </source>
</evidence>
<keyword evidence="6" id="KW-1133">Transmembrane helix</keyword>
<dbReference type="Pfam" id="PF01494">
    <property type="entry name" value="FAD_binding_3"/>
    <property type="match status" value="1"/>
</dbReference>
<organism evidence="8 9">
    <name type="scientific">Sparassis crispa</name>
    <dbReference type="NCBI Taxonomy" id="139825"/>
    <lineage>
        <taxon>Eukaryota</taxon>
        <taxon>Fungi</taxon>
        <taxon>Dikarya</taxon>
        <taxon>Basidiomycota</taxon>
        <taxon>Agaricomycotina</taxon>
        <taxon>Agaricomycetes</taxon>
        <taxon>Polyporales</taxon>
        <taxon>Sparassidaceae</taxon>
        <taxon>Sparassis</taxon>
    </lineage>
</organism>
<dbReference type="PANTHER" id="PTHR13789:SF306">
    <property type="entry name" value="HYDROXYLASE, PUTATIVE-RELATED"/>
    <property type="match status" value="1"/>
</dbReference>
<evidence type="ECO:0000313" key="9">
    <source>
        <dbReference type="Proteomes" id="UP000287166"/>
    </source>
</evidence>
<dbReference type="GO" id="GO:0071949">
    <property type="term" value="F:FAD binding"/>
    <property type="evidence" value="ECO:0007669"/>
    <property type="project" value="InterPro"/>
</dbReference>
<dbReference type="InterPro" id="IPR002938">
    <property type="entry name" value="FAD-bd"/>
</dbReference>
<proteinExistence type="inferred from homology"/>
<sequence length="463" mass="50964">MSEEQISTARAHLAIDFLIVGGGLSGLACAIALTRAGHRVVVLEREDGMKNTGETGFHMPPNMSKVLFHWGLKDRLAGCGLFSHTMLLTKYDSGEFLGTQIWDDNVLKESRGDVMVLPHYKLHRVLYDAAVAGGATVRHGAIVAQVDGTKSEVMLASGEVLTADVIIGADGPRGTCRKAVMGTRDHGVPIGISMYAATVSAEHVSQDFNEAHDHIVFVAFGSQRFVISYPIGHGQFSLHYYSHDNATQGEYGDLPSSDLSNLMIDCEPRLAKIAQYAGPAVRIPIRDYTYSEGWVHKDGRLVVIGQAAHPFPPGSIQRGAMGIEDAAVLAKLFSHLRSKNEIASFLHAFQGLRRPRILHLRVGAMRNVLFSLLEDGEAQQARDQAMREKYKSGNPVLDNLKDSSEWDELRATFGYDCEDEADSWWMKWGRLQAKSHERYEMMSSTVDGTIAIQVSIDVLSRVL</sequence>
<dbReference type="InterPro" id="IPR036188">
    <property type="entry name" value="FAD/NAD-bd_sf"/>
</dbReference>
<comment type="similarity">
    <text evidence="1">Belongs to the paxM FAD-dependent monooxygenase family.</text>
</comment>
<evidence type="ECO:0000256" key="3">
    <source>
        <dbReference type="ARBA" id="ARBA00022827"/>
    </source>
</evidence>
<dbReference type="AlphaFoldDB" id="A0A401H1Z4"/>
<keyword evidence="6" id="KW-0812">Transmembrane</keyword>
<evidence type="ECO:0000313" key="8">
    <source>
        <dbReference type="EMBL" id="GBE88413.1"/>
    </source>
</evidence>
<dbReference type="Gene3D" id="3.50.50.60">
    <property type="entry name" value="FAD/NAD(P)-binding domain"/>
    <property type="match status" value="1"/>
</dbReference>
<feature type="domain" description="FAD-binding" evidence="7">
    <location>
        <begin position="16"/>
        <end position="337"/>
    </location>
</feature>
<dbReference type="GeneID" id="38785330"/>
<accession>A0A401H1Z4</accession>